<dbReference type="SMART" id="SM00382">
    <property type="entry name" value="AAA"/>
    <property type="match status" value="1"/>
</dbReference>
<dbReference type="PROSITE" id="PS50112">
    <property type="entry name" value="PAS"/>
    <property type="match status" value="1"/>
</dbReference>
<gene>
    <name evidence="8" type="ORF">QYE77_03185</name>
</gene>
<name>A0ABU3NK76_9CHLR</name>
<sequence length="661" mass="72926">MDRTTKEQLYDAWHTFITRHIILPQVRPIIATSWQRCWARVDPYALLKPPRLSDQHLFSMQVNHFELMAIARPVMEDIYQYIENSNSVVLFANSVGYLLDRVGDPGMLATLESLQIVPGALLAESELGTNAIGVALLEREPLQVVGYEHFSQPLHDFGWAAAPVFDISGKLLGALGIATRVSNFHPYALGLVVAGARAIEAQRQSDQLLEEQNSQLAGINAVLSGINEGILVWNTDGVVIHANPAAAEILKVAPETLMGSHLDAFVKLPPYVLDALHRQIPISDLEVNLSVLGETISCLLSLQYVRGRRGIRAILAILRPLKTLREYVQRQVGSPTFDLQNLVGESPAIRRVRRLARSAAAARGCVLIRGESGTGKNLLARAIHYHSPRSHGPFVVFACTAVPSELVLPELLGVERGVGEGVSHASKFELADGGTLFFQDVDALPLEAQSVLLNYLELGIIQRIGSRKPVEVDVRIIASSSADLEHLVAEGNFRADLFYRLSLFEIVLPPLRERKQDLELLIEQILQRLARQLGHPLSLSRETLGILRSHSWPGNVRELESVLTRAAVQASPGHLILPVHLPPLQTGVEMGNKVWTRHLPPLEEIERQAILQAAQQCHGNVSQMARLLGVGRTTLWRHLRRMNISLDAYREDGGQGSSVSN</sequence>
<dbReference type="PANTHER" id="PTHR32071:SF57">
    <property type="entry name" value="C4-DICARBOXYLATE TRANSPORT TRANSCRIPTIONAL REGULATORY PROTEIN DCTD"/>
    <property type="match status" value="1"/>
</dbReference>
<dbReference type="Pfam" id="PF25601">
    <property type="entry name" value="AAA_lid_14"/>
    <property type="match status" value="1"/>
</dbReference>
<evidence type="ECO:0000256" key="5">
    <source>
        <dbReference type="ARBA" id="ARBA00023163"/>
    </source>
</evidence>
<dbReference type="Proteomes" id="UP001254165">
    <property type="component" value="Unassembled WGS sequence"/>
</dbReference>
<dbReference type="InterPro" id="IPR058031">
    <property type="entry name" value="AAA_lid_NorR"/>
</dbReference>
<dbReference type="InterPro" id="IPR025662">
    <property type="entry name" value="Sigma_54_int_dom_ATP-bd_1"/>
</dbReference>
<dbReference type="PANTHER" id="PTHR32071">
    <property type="entry name" value="TRANSCRIPTIONAL REGULATORY PROTEIN"/>
    <property type="match status" value="1"/>
</dbReference>
<dbReference type="Gene3D" id="1.10.10.60">
    <property type="entry name" value="Homeodomain-like"/>
    <property type="match status" value="1"/>
</dbReference>
<organism evidence="8 9">
    <name type="scientific">Thermanaerothrix solaris</name>
    <dbReference type="NCBI Taxonomy" id="3058434"/>
    <lineage>
        <taxon>Bacteria</taxon>
        <taxon>Bacillati</taxon>
        <taxon>Chloroflexota</taxon>
        <taxon>Anaerolineae</taxon>
        <taxon>Anaerolineales</taxon>
        <taxon>Anaerolineaceae</taxon>
        <taxon>Thermanaerothrix</taxon>
    </lineage>
</organism>
<dbReference type="InterPro" id="IPR035965">
    <property type="entry name" value="PAS-like_dom_sf"/>
</dbReference>
<dbReference type="Pfam" id="PF00158">
    <property type="entry name" value="Sigma54_activat"/>
    <property type="match status" value="1"/>
</dbReference>
<evidence type="ECO:0000256" key="2">
    <source>
        <dbReference type="ARBA" id="ARBA00022840"/>
    </source>
</evidence>
<feature type="domain" description="PAS" evidence="7">
    <location>
        <begin position="215"/>
        <end position="277"/>
    </location>
</feature>
<dbReference type="CDD" id="cd00009">
    <property type="entry name" value="AAA"/>
    <property type="match status" value="1"/>
</dbReference>
<dbReference type="PRINTS" id="PR01590">
    <property type="entry name" value="HTHFIS"/>
</dbReference>
<dbReference type="SMART" id="SM00091">
    <property type="entry name" value="PAS"/>
    <property type="match status" value="1"/>
</dbReference>
<dbReference type="InterPro" id="IPR002197">
    <property type="entry name" value="HTH_Fis"/>
</dbReference>
<dbReference type="SUPFAM" id="SSF52540">
    <property type="entry name" value="P-loop containing nucleoside triphosphate hydrolases"/>
    <property type="match status" value="1"/>
</dbReference>
<dbReference type="InterPro" id="IPR003018">
    <property type="entry name" value="GAF"/>
</dbReference>
<evidence type="ECO:0000256" key="4">
    <source>
        <dbReference type="ARBA" id="ARBA00023125"/>
    </source>
</evidence>
<dbReference type="SUPFAM" id="SSF55785">
    <property type="entry name" value="PYP-like sensor domain (PAS domain)"/>
    <property type="match status" value="1"/>
</dbReference>
<evidence type="ECO:0000259" key="7">
    <source>
        <dbReference type="PROSITE" id="PS50112"/>
    </source>
</evidence>
<evidence type="ECO:0000256" key="1">
    <source>
        <dbReference type="ARBA" id="ARBA00022741"/>
    </source>
</evidence>
<evidence type="ECO:0000313" key="8">
    <source>
        <dbReference type="EMBL" id="MDT8897256.1"/>
    </source>
</evidence>
<accession>A0ABU3NK76</accession>
<dbReference type="Pfam" id="PF02954">
    <property type="entry name" value="HTH_8"/>
    <property type="match status" value="1"/>
</dbReference>
<feature type="domain" description="Sigma-54 factor interaction" evidence="6">
    <location>
        <begin position="342"/>
        <end position="568"/>
    </location>
</feature>
<keyword evidence="3" id="KW-0805">Transcription regulation</keyword>
<dbReference type="CDD" id="cd00130">
    <property type="entry name" value="PAS"/>
    <property type="match status" value="1"/>
</dbReference>
<evidence type="ECO:0000256" key="3">
    <source>
        <dbReference type="ARBA" id="ARBA00023015"/>
    </source>
</evidence>
<evidence type="ECO:0000313" key="9">
    <source>
        <dbReference type="Proteomes" id="UP001254165"/>
    </source>
</evidence>
<dbReference type="PROSITE" id="PS50045">
    <property type="entry name" value="SIGMA54_INTERACT_4"/>
    <property type="match status" value="1"/>
</dbReference>
<evidence type="ECO:0000259" key="6">
    <source>
        <dbReference type="PROSITE" id="PS50045"/>
    </source>
</evidence>
<dbReference type="Pfam" id="PF01590">
    <property type="entry name" value="GAF"/>
    <property type="match status" value="1"/>
</dbReference>
<comment type="caution">
    <text evidence="8">The sequence shown here is derived from an EMBL/GenBank/DDBJ whole genome shotgun (WGS) entry which is preliminary data.</text>
</comment>
<dbReference type="Gene3D" id="3.30.450.40">
    <property type="match status" value="1"/>
</dbReference>
<dbReference type="EMBL" id="JAUHMF010000001">
    <property type="protein sequence ID" value="MDT8897256.1"/>
    <property type="molecule type" value="Genomic_DNA"/>
</dbReference>
<proteinExistence type="predicted"/>
<dbReference type="PROSITE" id="PS00675">
    <property type="entry name" value="SIGMA54_INTERACT_1"/>
    <property type="match status" value="1"/>
</dbReference>
<keyword evidence="9" id="KW-1185">Reference proteome</keyword>
<keyword evidence="5" id="KW-0804">Transcription</keyword>
<keyword evidence="2" id="KW-0067">ATP-binding</keyword>
<reference evidence="8 9" key="1">
    <citation type="submission" date="2023-07" db="EMBL/GenBank/DDBJ databases">
        <title>Novel species of Thermanaerothrix with wide hydrolytic capabilities.</title>
        <authorList>
            <person name="Zayulina K.S."/>
            <person name="Podosokorskaya O.A."/>
            <person name="Elcheninov A.G."/>
        </authorList>
    </citation>
    <scope>NUCLEOTIDE SEQUENCE [LARGE SCALE GENOMIC DNA]</scope>
    <source>
        <strain evidence="8 9">4228-RoL</strain>
    </source>
</reference>
<dbReference type="InterPro" id="IPR027417">
    <property type="entry name" value="P-loop_NTPase"/>
</dbReference>
<keyword evidence="4" id="KW-0238">DNA-binding</keyword>
<dbReference type="Gene3D" id="1.10.8.60">
    <property type="match status" value="1"/>
</dbReference>
<dbReference type="Gene3D" id="3.30.450.20">
    <property type="entry name" value="PAS domain"/>
    <property type="match status" value="1"/>
</dbReference>
<dbReference type="SUPFAM" id="SSF55781">
    <property type="entry name" value="GAF domain-like"/>
    <property type="match status" value="1"/>
</dbReference>
<protein>
    <submittedName>
        <fullName evidence="8">Sigma 54-interacting transcriptional regulator</fullName>
    </submittedName>
</protein>
<dbReference type="InterPro" id="IPR029016">
    <property type="entry name" value="GAF-like_dom_sf"/>
</dbReference>
<dbReference type="InterPro" id="IPR003593">
    <property type="entry name" value="AAA+_ATPase"/>
</dbReference>
<dbReference type="InterPro" id="IPR000014">
    <property type="entry name" value="PAS"/>
</dbReference>
<dbReference type="SUPFAM" id="SSF46689">
    <property type="entry name" value="Homeodomain-like"/>
    <property type="match status" value="1"/>
</dbReference>
<dbReference type="InterPro" id="IPR013767">
    <property type="entry name" value="PAS_fold"/>
</dbReference>
<keyword evidence="1" id="KW-0547">Nucleotide-binding</keyword>
<dbReference type="InterPro" id="IPR009057">
    <property type="entry name" value="Homeodomain-like_sf"/>
</dbReference>
<dbReference type="Gene3D" id="3.40.50.300">
    <property type="entry name" value="P-loop containing nucleotide triphosphate hydrolases"/>
    <property type="match status" value="1"/>
</dbReference>
<dbReference type="RefSeq" id="WP_315623909.1">
    <property type="nucleotide sequence ID" value="NZ_JAUHMF010000001.1"/>
</dbReference>
<dbReference type="InterPro" id="IPR002078">
    <property type="entry name" value="Sigma_54_int"/>
</dbReference>
<dbReference type="Pfam" id="PF00989">
    <property type="entry name" value="PAS"/>
    <property type="match status" value="1"/>
</dbReference>